<reference evidence="3" key="1">
    <citation type="submission" date="2018-06" db="EMBL/GenBank/DDBJ databases">
        <authorList>
            <person name="Helene L.C."/>
            <person name="Dall'Agnol R."/>
            <person name="Delamuta J.R."/>
            <person name="Hungria M."/>
        </authorList>
    </citation>
    <scope>NUCLEOTIDE SEQUENCE [LARGE SCALE GENOMIC DNA]</scope>
    <source>
        <strain evidence="3">AC99b</strain>
    </source>
</reference>
<name>A0A330HRL4_9HYPH</name>
<dbReference type="OrthoDB" id="9806245at2"/>
<evidence type="ECO:0000313" key="3">
    <source>
        <dbReference type="Proteomes" id="UP000251558"/>
    </source>
</evidence>
<sequence length="71" mass="8061">MWNPIASAPFGPSLQLAVFDQDGVHVLVFPCRKESMGWKNAATGARVEVHPTHWRPWDPEKGDWDPVRNSH</sequence>
<dbReference type="AlphaFoldDB" id="A0A330HRL4"/>
<organism evidence="2 3">
    <name type="scientific">Mesorhizobium hawassense</name>
    <dbReference type="NCBI Taxonomy" id="1209954"/>
    <lineage>
        <taxon>Bacteria</taxon>
        <taxon>Pseudomonadati</taxon>
        <taxon>Pseudomonadota</taxon>
        <taxon>Alphaproteobacteria</taxon>
        <taxon>Hyphomicrobiales</taxon>
        <taxon>Phyllobacteriaceae</taxon>
        <taxon>Mesorhizobium</taxon>
    </lineage>
</organism>
<comment type="caution">
    <text evidence="2">The sequence shown here is derived from an EMBL/GenBank/DDBJ whole genome shotgun (WGS) entry which is preliminary data.</text>
</comment>
<evidence type="ECO:0000256" key="1">
    <source>
        <dbReference type="SAM" id="MobiDB-lite"/>
    </source>
</evidence>
<evidence type="ECO:0000313" key="2">
    <source>
        <dbReference type="EMBL" id="RAZ91025.1"/>
    </source>
</evidence>
<gene>
    <name evidence="2" type="ORF">DPM33_12175</name>
</gene>
<accession>A0A330HRL4</accession>
<reference evidence="2 3" key="2">
    <citation type="submission" date="2018-07" db="EMBL/GenBank/DDBJ databases">
        <title>Diversity of Mesorhizobium strains in Brazil.</title>
        <authorList>
            <person name="Helene L.C.F."/>
            <person name="Dall'Agnol R."/>
            <person name="Delamuta J.R.M."/>
            <person name="Hungria M."/>
        </authorList>
    </citation>
    <scope>NUCLEOTIDE SEQUENCE [LARGE SCALE GENOMIC DNA]</scope>
    <source>
        <strain evidence="2 3">AC99b</strain>
    </source>
</reference>
<feature type="region of interest" description="Disordered" evidence="1">
    <location>
        <begin position="52"/>
        <end position="71"/>
    </location>
</feature>
<protein>
    <recommendedName>
        <fullName evidence="4">DUF551 domain-containing protein</fullName>
    </recommendedName>
</protein>
<keyword evidence="3" id="KW-1185">Reference proteome</keyword>
<evidence type="ECO:0008006" key="4">
    <source>
        <dbReference type="Google" id="ProtNLM"/>
    </source>
</evidence>
<dbReference type="EMBL" id="QMBP01000004">
    <property type="protein sequence ID" value="RAZ91025.1"/>
    <property type="molecule type" value="Genomic_DNA"/>
</dbReference>
<proteinExistence type="predicted"/>
<dbReference type="Proteomes" id="UP000251558">
    <property type="component" value="Unassembled WGS sequence"/>
</dbReference>